<reference evidence="2" key="1">
    <citation type="journal article" date="2020" name="Nat. Commun.">
        <title>Genome sequence of the cluster root forming white lupin.</title>
        <authorList>
            <person name="Hufnagel B."/>
            <person name="Marques A."/>
            <person name="Soriano A."/>
            <person name="Marques L."/>
            <person name="Divol F."/>
            <person name="Doumas P."/>
            <person name="Sallet E."/>
            <person name="Mancinotti D."/>
            <person name="Carrere S."/>
            <person name="Marande W."/>
            <person name="Arribat S."/>
            <person name="Keller J."/>
            <person name="Huneau C."/>
            <person name="Blein T."/>
            <person name="Aime D."/>
            <person name="Laguerre M."/>
            <person name="Taylor J."/>
            <person name="Schubert V."/>
            <person name="Nelson M."/>
            <person name="Geu-Flores F."/>
            <person name="Crespi M."/>
            <person name="Gallardo-Guerrero K."/>
            <person name="Delaux P.-M."/>
            <person name="Salse J."/>
            <person name="Berges H."/>
            <person name="Guyot R."/>
            <person name="Gouzy J."/>
            <person name="Peret B."/>
        </authorList>
    </citation>
    <scope>NUCLEOTIDE SEQUENCE [LARGE SCALE GENOMIC DNA]</scope>
    <source>
        <strain evidence="2">cv. Amiga</strain>
    </source>
</reference>
<dbReference type="AlphaFoldDB" id="A0A6A4PXU9"/>
<proteinExistence type="predicted"/>
<gene>
    <name evidence="1" type="ORF">Lalb_Chr10g0107361</name>
</gene>
<accession>A0A6A4PXU9</accession>
<evidence type="ECO:0000313" key="2">
    <source>
        <dbReference type="Proteomes" id="UP000447434"/>
    </source>
</evidence>
<dbReference type="GO" id="GO:0020037">
    <property type="term" value="F:heme binding"/>
    <property type="evidence" value="ECO:0007669"/>
    <property type="project" value="InterPro"/>
</dbReference>
<dbReference type="SUPFAM" id="SSF48264">
    <property type="entry name" value="Cytochrome P450"/>
    <property type="match status" value="1"/>
</dbReference>
<dbReference type="Proteomes" id="UP000447434">
    <property type="component" value="Chromosome 10"/>
</dbReference>
<organism evidence="1 2">
    <name type="scientific">Lupinus albus</name>
    <name type="common">White lupine</name>
    <name type="synonym">Lupinus termis</name>
    <dbReference type="NCBI Taxonomy" id="3870"/>
    <lineage>
        <taxon>Eukaryota</taxon>
        <taxon>Viridiplantae</taxon>
        <taxon>Streptophyta</taxon>
        <taxon>Embryophyta</taxon>
        <taxon>Tracheophyta</taxon>
        <taxon>Spermatophyta</taxon>
        <taxon>Magnoliopsida</taxon>
        <taxon>eudicotyledons</taxon>
        <taxon>Gunneridae</taxon>
        <taxon>Pentapetalae</taxon>
        <taxon>rosids</taxon>
        <taxon>fabids</taxon>
        <taxon>Fabales</taxon>
        <taxon>Fabaceae</taxon>
        <taxon>Papilionoideae</taxon>
        <taxon>50 kb inversion clade</taxon>
        <taxon>genistoids sensu lato</taxon>
        <taxon>core genistoids</taxon>
        <taxon>Genisteae</taxon>
        <taxon>Lupinus</taxon>
    </lineage>
</organism>
<protein>
    <submittedName>
        <fullName evidence="1">Putative oxidoreductase</fullName>
    </submittedName>
</protein>
<dbReference type="GO" id="GO:0005506">
    <property type="term" value="F:iron ion binding"/>
    <property type="evidence" value="ECO:0007669"/>
    <property type="project" value="InterPro"/>
</dbReference>
<dbReference type="GO" id="GO:0016705">
    <property type="term" value="F:oxidoreductase activity, acting on paired donors, with incorporation or reduction of molecular oxygen"/>
    <property type="evidence" value="ECO:0007669"/>
    <property type="project" value="InterPro"/>
</dbReference>
<dbReference type="OrthoDB" id="2789670at2759"/>
<comment type="caution">
    <text evidence="1">The sequence shown here is derived from an EMBL/GenBank/DDBJ whole genome shotgun (WGS) entry which is preliminary data.</text>
</comment>
<dbReference type="EMBL" id="WOCE01000010">
    <property type="protein sequence ID" value="KAE9606391.1"/>
    <property type="molecule type" value="Genomic_DNA"/>
</dbReference>
<sequence>MKQRNLYQRDSLIIQLNGAGAGAGRRSCPVISFALPTIQLSLAHLLYYYNWELPTKLWLPHQQGHQILSK</sequence>
<evidence type="ECO:0000313" key="1">
    <source>
        <dbReference type="EMBL" id="KAE9606391.1"/>
    </source>
</evidence>
<name>A0A6A4PXU9_LUPAL</name>
<dbReference type="GO" id="GO:0004497">
    <property type="term" value="F:monooxygenase activity"/>
    <property type="evidence" value="ECO:0007669"/>
    <property type="project" value="InterPro"/>
</dbReference>
<dbReference type="InterPro" id="IPR036396">
    <property type="entry name" value="Cyt_P450_sf"/>
</dbReference>
<keyword evidence="2" id="KW-1185">Reference proteome</keyword>
<dbReference type="Gene3D" id="1.10.630.10">
    <property type="entry name" value="Cytochrome P450"/>
    <property type="match status" value="1"/>
</dbReference>